<dbReference type="PATRIC" id="fig|745776.4.peg.3532"/>
<accession>H8H1M9</accession>
<name>H8H1M9_DEIGI</name>
<evidence type="ECO:0000259" key="3">
    <source>
        <dbReference type="SMART" id="SM00382"/>
    </source>
</evidence>
<geneLocation type="plasmid" evidence="4 5">
    <name>P2</name>
</geneLocation>
<keyword evidence="1" id="KW-0547">Nucleotide-binding</keyword>
<dbReference type="GO" id="GO:0006310">
    <property type="term" value="P:DNA recombination"/>
    <property type="evidence" value="ECO:0007669"/>
    <property type="project" value="TreeGrafter"/>
</dbReference>
<organism evidence="4 5">
    <name type="scientific">Deinococcus gobiensis (strain DSM 21396 / JCM 16679 / CGMCC 1.7299 / I-0)</name>
    <dbReference type="NCBI Taxonomy" id="745776"/>
    <lineage>
        <taxon>Bacteria</taxon>
        <taxon>Thermotogati</taxon>
        <taxon>Deinococcota</taxon>
        <taxon>Deinococci</taxon>
        <taxon>Deinococcales</taxon>
        <taxon>Deinococcaceae</taxon>
        <taxon>Deinococcus</taxon>
    </lineage>
</organism>
<dbReference type="Gene3D" id="2.30.30.940">
    <property type="match status" value="1"/>
</dbReference>
<dbReference type="Gene3D" id="1.10.10.2220">
    <property type="match status" value="1"/>
</dbReference>
<dbReference type="InterPro" id="IPR027785">
    <property type="entry name" value="UvrD-like_helicase_C"/>
</dbReference>
<dbReference type="Pfam" id="PF14490">
    <property type="entry name" value="HHH_RecD2"/>
    <property type="match status" value="1"/>
</dbReference>
<proteinExistence type="predicted"/>
<feature type="domain" description="AAA+ ATPase" evidence="3">
    <location>
        <begin position="306"/>
        <end position="436"/>
    </location>
</feature>
<dbReference type="Pfam" id="PF13604">
    <property type="entry name" value="AAA_30"/>
    <property type="match status" value="1"/>
</dbReference>
<dbReference type="KEGG" id="dgo:DGo_PB0157"/>
<dbReference type="GO" id="GO:0009338">
    <property type="term" value="C:exodeoxyribonuclease V complex"/>
    <property type="evidence" value="ECO:0007669"/>
    <property type="project" value="TreeGrafter"/>
</dbReference>
<gene>
    <name evidence="4" type="ordered locus">DGo_PB0157</name>
</gene>
<dbReference type="Proteomes" id="UP000007575">
    <property type="component" value="Plasmid P2"/>
</dbReference>
<dbReference type="SUPFAM" id="SSF52540">
    <property type="entry name" value="P-loop containing nucleoside triphosphate hydrolases"/>
    <property type="match status" value="2"/>
</dbReference>
<dbReference type="EMBL" id="CP002193">
    <property type="protein sequence ID" value="AFD27426.1"/>
    <property type="molecule type" value="Genomic_DNA"/>
</dbReference>
<dbReference type="GO" id="GO:0005524">
    <property type="term" value="F:ATP binding"/>
    <property type="evidence" value="ECO:0007669"/>
    <property type="project" value="UniProtKB-KW"/>
</dbReference>
<evidence type="ECO:0000256" key="2">
    <source>
        <dbReference type="ARBA" id="ARBA00022840"/>
    </source>
</evidence>
<keyword evidence="4" id="KW-0614">Plasmid</keyword>
<dbReference type="GO" id="GO:0017116">
    <property type="term" value="F:single-stranded DNA helicase activity"/>
    <property type="evidence" value="ECO:0007669"/>
    <property type="project" value="TreeGrafter"/>
</dbReference>
<keyword evidence="4" id="KW-0347">Helicase</keyword>
<protein>
    <submittedName>
        <fullName evidence="4">Helicase RecD/TraA</fullName>
    </submittedName>
</protein>
<dbReference type="HOGENOM" id="CLU_007524_0_3_0"/>
<dbReference type="InterPro" id="IPR003593">
    <property type="entry name" value="AAA+_ATPase"/>
</dbReference>
<sequence>MTAPPLIGRVQRHWRTQAGLDGCILLVNEIEHRLTAPRGLPPVLKGAQLQVTVEAGEIVTAERLVTETEIAWAFYSRLPGPAARNVIKVVHALGDQTHELVQGPHGLLSGISGCTPSLLKAMRDYARKEGRLYTTLRALADLGLPPEHARRLVKVHGAGAVRRFEEDPYAGVQYGIALSVLDYAARQQGLSLFDPRRGPALAYEIVRLACQEHGHTCLPLPVLYGELRDLHALEDDEATDAVARAFQAGSLKEALGAAYLPDQLRLESRLADDVIRLVLSTPTPVRPLLPPHLTDEQGAAVTLGCQSTLCIITGGPGTGKTTTLKALLDSLEAAGLETLLCAPTGKAASRMSQSTEREATTLHRILGYDGAAYTGGSIQADVVVVDEVSMASNELLSQLLRVVPDATRVILVGDEDQLPPIDAGHPLAALIQTLPTARLTKTHRQAQGSPILKLAGMLISGEAPVNTGVPFHAAEVTHQIVDLVQAHLTPQGPPMVLTAGKAGPLGVDALNLALQAALNPGTGRLRVGDPVMATRNNHETGLMNGMTGRVTEIGKKLRCLFDDVPYEFSAEEAAQLALAYAMTIHRSQGSEWPAVIVVLAAAHQRLLSRQLAYTAVTRAKSVLVASGERAAWTYCAQTNAPYRNSMLERFLRL</sequence>
<dbReference type="CDD" id="cd17933">
    <property type="entry name" value="DEXSc_RecD-like"/>
    <property type="match status" value="1"/>
</dbReference>
<dbReference type="Gene3D" id="3.40.50.300">
    <property type="entry name" value="P-loop containing nucleotide triphosphate hydrolases"/>
    <property type="match status" value="2"/>
</dbReference>
<evidence type="ECO:0000313" key="5">
    <source>
        <dbReference type="Proteomes" id="UP000007575"/>
    </source>
</evidence>
<evidence type="ECO:0000256" key="1">
    <source>
        <dbReference type="ARBA" id="ARBA00022741"/>
    </source>
</evidence>
<evidence type="ECO:0000313" key="4">
    <source>
        <dbReference type="EMBL" id="AFD27426.1"/>
    </source>
</evidence>
<keyword evidence="4" id="KW-0378">Hydrolase</keyword>
<dbReference type="InterPro" id="IPR029493">
    <property type="entry name" value="RecD2-like_HHH"/>
</dbReference>
<dbReference type="PANTHER" id="PTHR43788:SF6">
    <property type="entry name" value="DNA HELICASE B"/>
    <property type="match status" value="1"/>
</dbReference>
<keyword evidence="5" id="KW-1185">Reference proteome</keyword>
<dbReference type="SMART" id="SM00382">
    <property type="entry name" value="AAA"/>
    <property type="match status" value="1"/>
</dbReference>
<reference evidence="4 5" key="1">
    <citation type="journal article" date="2012" name="PLoS ONE">
        <title>Genome sequence and transcriptome analysis of the radioresistant bacterium Deinococcus gobiensis: insights into the extreme environmental adaptations.</title>
        <authorList>
            <person name="Yuan M."/>
            <person name="Chen M."/>
            <person name="Zhang W."/>
            <person name="Lu W."/>
            <person name="Wang J."/>
            <person name="Yang M."/>
            <person name="Zhao P."/>
            <person name="Tang R."/>
            <person name="Li X."/>
            <person name="Hao Y."/>
            <person name="Zhou Z."/>
            <person name="Zhan Y."/>
            <person name="Yu H."/>
            <person name="Teng C."/>
            <person name="Yan Y."/>
            <person name="Ping S."/>
            <person name="Wang Y."/>
            <person name="Lin M."/>
        </authorList>
    </citation>
    <scope>NUCLEOTIDE SEQUENCE [LARGE SCALE GENOMIC DNA]</scope>
    <source>
        <strain evidence="5">DSM 21396 / JCM 16679 / CGMCC 1.7299 / I-0</strain>
        <plasmid evidence="4">P2</plasmid>
    </source>
</reference>
<keyword evidence="2" id="KW-0067">ATP-binding</keyword>
<dbReference type="InterPro" id="IPR050534">
    <property type="entry name" value="Coronavir_polyprotein_1ab"/>
</dbReference>
<dbReference type="PANTHER" id="PTHR43788">
    <property type="entry name" value="DNA2/NAM7 HELICASE FAMILY MEMBER"/>
    <property type="match status" value="1"/>
</dbReference>
<dbReference type="CDD" id="cd18809">
    <property type="entry name" value="SF1_C_RecD"/>
    <property type="match status" value="1"/>
</dbReference>
<dbReference type="RefSeq" id="WP_014686522.1">
    <property type="nucleotide sequence ID" value="NC_017791.1"/>
</dbReference>
<dbReference type="Pfam" id="PF13538">
    <property type="entry name" value="UvrD_C_2"/>
    <property type="match status" value="1"/>
</dbReference>
<dbReference type="OrthoDB" id="9803432at2"/>
<dbReference type="AlphaFoldDB" id="H8H1M9"/>
<dbReference type="InterPro" id="IPR027417">
    <property type="entry name" value="P-loop_NTPase"/>
</dbReference>